<proteinExistence type="predicted"/>
<name>A0A9N9SNN6_DIABA</name>
<dbReference type="EMBL" id="OU898276">
    <property type="protein sequence ID" value="CAG9827367.1"/>
    <property type="molecule type" value="Genomic_DNA"/>
</dbReference>
<gene>
    <name evidence="1" type="ORF">DIABBA_LOCUS1365</name>
</gene>
<evidence type="ECO:0000313" key="1">
    <source>
        <dbReference type="EMBL" id="CAG9827367.1"/>
    </source>
</evidence>
<evidence type="ECO:0000313" key="2">
    <source>
        <dbReference type="Proteomes" id="UP001153709"/>
    </source>
</evidence>
<organism evidence="1 2">
    <name type="scientific">Diabrotica balteata</name>
    <name type="common">Banded cucumber beetle</name>
    <dbReference type="NCBI Taxonomy" id="107213"/>
    <lineage>
        <taxon>Eukaryota</taxon>
        <taxon>Metazoa</taxon>
        <taxon>Ecdysozoa</taxon>
        <taxon>Arthropoda</taxon>
        <taxon>Hexapoda</taxon>
        <taxon>Insecta</taxon>
        <taxon>Pterygota</taxon>
        <taxon>Neoptera</taxon>
        <taxon>Endopterygota</taxon>
        <taxon>Coleoptera</taxon>
        <taxon>Polyphaga</taxon>
        <taxon>Cucujiformia</taxon>
        <taxon>Chrysomeloidea</taxon>
        <taxon>Chrysomelidae</taxon>
        <taxon>Galerucinae</taxon>
        <taxon>Diabroticina</taxon>
        <taxon>Diabroticites</taxon>
        <taxon>Diabrotica</taxon>
    </lineage>
</organism>
<dbReference type="AlphaFoldDB" id="A0A9N9SNN6"/>
<accession>A0A9N9SNN6</accession>
<dbReference type="OrthoDB" id="6773637at2759"/>
<reference evidence="1" key="1">
    <citation type="submission" date="2022-01" db="EMBL/GenBank/DDBJ databases">
        <authorList>
            <person name="King R."/>
        </authorList>
    </citation>
    <scope>NUCLEOTIDE SEQUENCE</scope>
</reference>
<protein>
    <submittedName>
        <fullName evidence="1">Uncharacterized protein</fullName>
    </submittedName>
</protein>
<keyword evidence="2" id="KW-1185">Reference proteome</keyword>
<sequence length="161" mass="17433">MITLKKLVINLVKQAKKISEFVICHQTLLKVADVNQDSEIPLSLRVAATRHPVGSGQGLKINGIIGITQVKKDEVDSTAEVNKLGTSSSAQCISDAAFTYMKCEEVITAKVNSNVKENGPLSMQYIANALLTSTKCTKKASSDSDINEIDQNINEINVIEI</sequence>
<dbReference type="Proteomes" id="UP001153709">
    <property type="component" value="Chromosome 1"/>
</dbReference>